<dbReference type="RefSeq" id="WP_269478516.1">
    <property type="nucleotide sequence ID" value="NZ_JAOSHN010000004.1"/>
</dbReference>
<accession>A0A9J6QNC6</accession>
<dbReference type="Proteomes" id="UP001065549">
    <property type="component" value="Unassembled WGS sequence"/>
</dbReference>
<reference evidence="2" key="1">
    <citation type="submission" date="2022-09" db="EMBL/GenBank/DDBJ databases">
        <title>Culturomic study of gut microbiota in children with autism spectrum disorder.</title>
        <authorList>
            <person name="Efimov B.A."/>
            <person name="Chaplin A.V."/>
            <person name="Sokolova S.R."/>
            <person name="Pikina A.P."/>
            <person name="Korzhanova M."/>
            <person name="Belova V."/>
            <person name="Korostin D."/>
        </authorList>
    </citation>
    <scope>NUCLEOTIDE SEQUENCE</scope>
    <source>
        <strain evidence="2">ASD5510</strain>
    </source>
</reference>
<dbReference type="AlphaFoldDB" id="A0A9J6QNC6"/>
<dbReference type="EMBL" id="JAOSHN010000004">
    <property type="protein sequence ID" value="MCU7378904.1"/>
    <property type="molecule type" value="Genomic_DNA"/>
</dbReference>
<comment type="caution">
    <text evidence="2">The sequence shown here is derived from an EMBL/GenBank/DDBJ whole genome shotgun (WGS) entry which is preliminary data.</text>
</comment>
<organism evidence="2 3">
    <name type="scientific">Hominibacterium faecale</name>
    <dbReference type="NCBI Taxonomy" id="2839743"/>
    <lineage>
        <taxon>Bacteria</taxon>
        <taxon>Bacillati</taxon>
        <taxon>Bacillota</taxon>
        <taxon>Clostridia</taxon>
        <taxon>Peptostreptococcales</taxon>
        <taxon>Anaerovoracaceae</taxon>
        <taxon>Hominibacterium</taxon>
    </lineage>
</organism>
<evidence type="ECO:0000313" key="2">
    <source>
        <dbReference type="EMBL" id="MCU7378904.1"/>
    </source>
</evidence>
<feature type="region of interest" description="Disordered" evidence="1">
    <location>
        <begin position="159"/>
        <end position="200"/>
    </location>
</feature>
<feature type="compositionally biased region" description="Basic and acidic residues" evidence="1">
    <location>
        <begin position="186"/>
        <end position="200"/>
    </location>
</feature>
<protein>
    <submittedName>
        <fullName evidence="2">Uncharacterized protein</fullName>
    </submittedName>
</protein>
<gene>
    <name evidence="2" type="ORF">OBO34_11110</name>
</gene>
<keyword evidence="3" id="KW-1185">Reference proteome</keyword>
<evidence type="ECO:0000313" key="3">
    <source>
        <dbReference type="Proteomes" id="UP001065549"/>
    </source>
</evidence>
<proteinExistence type="predicted"/>
<sequence length="200" mass="23893">MNQEQEKRQLQEALKVYFLDGDHGLEPVYERLCAIEKNAIEEAYLEEDFYPYFAARTAVCKELLGNTPIYELFPEEDFRGTFEDDRCDDMAWRERYYFTKPVPGMPGTWEVDRQGALYQAYRQILYQKTIMRICEKYPQELLRELSQDERNRLEELMRKVEEKEQEPQPDFASFQKEKVSGNFETTTEKSAVRSKEESEV</sequence>
<evidence type="ECO:0000256" key="1">
    <source>
        <dbReference type="SAM" id="MobiDB-lite"/>
    </source>
</evidence>
<name>A0A9J6QNC6_9FIRM</name>